<sequence>MQLLSCPACLWHCLRAVTHRAPLTPSNVLARRAHLQRPPSRALVLALERRHNYVTGVERTRGASDEVSEQETKNRVPQASEHEDRKEYYRSGAFSRPRTDPYVKSDLRRQINESVREGLRKPGKDALSPRTKRQLKKEMVWFGEDPLQLAESVRQKLAKGGDEAKTIDLVRFASKSMQCVVSWNHLIDHYMAKGSVKQALKLYNEMKKRAQKPDSYTYMIVLRGLGNNAHINTSIGHALAVYHSMSAPNSRIPPSTMHVNATLRVCARANDMNALWAVASKLPENGPGAADALTYTIILQGMRQEALMTPKGMSAAEIAHKREAAIIDGRRIWEDVVSKWRAGNIIVDEELACAMGHLLLIGQRPRDWDDIFSLFEQTMDIPRLVPLLGTFPKPDLRLPDTPLKMRIEDYKPVDRNDDMRRGGEFDPVKLEKTVGGGRRSVAYAKPGNHTLSLILEACLKLTHKTAADGYWNLLTAPDSWGVVPDDGSIHMYMRMLRQARASTSAVDVLTTEFENAGLKLKTKTFRIAMSACVRNKHNPNAFANANTVLDLMANHLRDPDPRTLVMYANLLVNLSDPEKALDGLDKLGPQFINVKERLGRSKIDGHGDSEALDRNAAIEFLWGLKACYDRLINKAEVPKERIAELQARKRKIDAFVSRQMRMEKIKRGVDQKESEEDMDEDIQDDQIAQRDDRREREKSRG</sequence>
<accession>A0ABQ8G5N2</accession>
<dbReference type="InterPro" id="IPR051222">
    <property type="entry name" value="PPR/CCM1_RNA-binding"/>
</dbReference>
<dbReference type="PANTHER" id="PTHR47942">
    <property type="entry name" value="TETRATRICOPEPTIDE REPEAT (TPR)-LIKE SUPERFAMILY PROTEIN-RELATED"/>
    <property type="match status" value="1"/>
</dbReference>
<evidence type="ECO:0000313" key="5">
    <source>
        <dbReference type="Proteomes" id="UP000774617"/>
    </source>
</evidence>
<name>A0ABQ8G5N2_9PEZI</name>
<organism evidence="4 5">
    <name type="scientific">Macrophomina phaseolina</name>
    <dbReference type="NCBI Taxonomy" id="35725"/>
    <lineage>
        <taxon>Eukaryota</taxon>
        <taxon>Fungi</taxon>
        <taxon>Dikarya</taxon>
        <taxon>Ascomycota</taxon>
        <taxon>Pezizomycotina</taxon>
        <taxon>Dothideomycetes</taxon>
        <taxon>Dothideomycetes incertae sedis</taxon>
        <taxon>Botryosphaeriales</taxon>
        <taxon>Botryosphaeriaceae</taxon>
        <taxon>Macrophomina</taxon>
    </lineage>
</organism>
<comment type="caution">
    <text evidence="4">The sequence shown here is derived from an EMBL/GenBank/DDBJ whole genome shotgun (WGS) entry which is preliminary data.</text>
</comment>
<feature type="region of interest" description="Disordered" evidence="3">
    <location>
        <begin position="665"/>
        <end position="701"/>
    </location>
</feature>
<evidence type="ECO:0008006" key="6">
    <source>
        <dbReference type="Google" id="ProtNLM"/>
    </source>
</evidence>
<gene>
    <name evidence="4" type="ORF">B0J12DRAFT_141207</name>
</gene>
<evidence type="ECO:0000256" key="2">
    <source>
        <dbReference type="PROSITE-ProRule" id="PRU00708"/>
    </source>
</evidence>
<dbReference type="Pfam" id="PF13041">
    <property type="entry name" value="PPR_2"/>
    <property type="match status" value="1"/>
</dbReference>
<dbReference type="Proteomes" id="UP000774617">
    <property type="component" value="Unassembled WGS sequence"/>
</dbReference>
<dbReference type="EMBL" id="JAGTJR010000018">
    <property type="protein sequence ID" value="KAH7045793.1"/>
    <property type="molecule type" value="Genomic_DNA"/>
</dbReference>
<evidence type="ECO:0000256" key="1">
    <source>
        <dbReference type="ARBA" id="ARBA00022737"/>
    </source>
</evidence>
<keyword evidence="1" id="KW-0677">Repeat</keyword>
<protein>
    <recommendedName>
        <fullName evidence="6">Pentatricopeptide repeat protein</fullName>
    </recommendedName>
</protein>
<dbReference type="PANTHER" id="PTHR47942:SF105">
    <property type="entry name" value="ATPASE EXPRESSION PROTEIN 3"/>
    <property type="match status" value="1"/>
</dbReference>
<feature type="region of interest" description="Disordered" evidence="3">
    <location>
        <begin position="56"/>
        <end position="100"/>
    </location>
</feature>
<dbReference type="PROSITE" id="PS51375">
    <property type="entry name" value="PPR"/>
    <property type="match status" value="1"/>
</dbReference>
<keyword evidence="5" id="KW-1185">Reference proteome</keyword>
<reference evidence="4 5" key="1">
    <citation type="journal article" date="2021" name="Nat. Commun.">
        <title>Genetic determinants of endophytism in the Arabidopsis root mycobiome.</title>
        <authorList>
            <person name="Mesny F."/>
            <person name="Miyauchi S."/>
            <person name="Thiergart T."/>
            <person name="Pickel B."/>
            <person name="Atanasova L."/>
            <person name="Karlsson M."/>
            <person name="Huettel B."/>
            <person name="Barry K.W."/>
            <person name="Haridas S."/>
            <person name="Chen C."/>
            <person name="Bauer D."/>
            <person name="Andreopoulos W."/>
            <person name="Pangilinan J."/>
            <person name="LaButti K."/>
            <person name="Riley R."/>
            <person name="Lipzen A."/>
            <person name="Clum A."/>
            <person name="Drula E."/>
            <person name="Henrissat B."/>
            <person name="Kohler A."/>
            <person name="Grigoriev I.V."/>
            <person name="Martin F.M."/>
            <person name="Hacquard S."/>
        </authorList>
    </citation>
    <scope>NUCLEOTIDE SEQUENCE [LARGE SCALE GENOMIC DNA]</scope>
    <source>
        <strain evidence="4 5">MPI-SDFR-AT-0080</strain>
    </source>
</reference>
<dbReference type="Gene3D" id="1.25.40.10">
    <property type="entry name" value="Tetratricopeptide repeat domain"/>
    <property type="match status" value="2"/>
</dbReference>
<evidence type="ECO:0000313" key="4">
    <source>
        <dbReference type="EMBL" id="KAH7045793.1"/>
    </source>
</evidence>
<proteinExistence type="predicted"/>
<feature type="compositionally biased region" description="Acidic residues" evidence="3">
    <location>
        <begin position="673"/>
        <end position="684"/>
    </location>
</feature>
<dbReference type="NCBIfam" id="TIGR00756">
    <property type="entry name" value="PPR"/>
    <property type="match status" value="1"/>
</dbReference>
<dbReference type="InterPro" id="IPR011990">
    <property type="entry name" value="TPR-like_helical_dom_sf"/>
</dbReference>
<feature type="compositionally biased region" description="Basic and acidic residues" evidence="3">
    <location>
        <begin position="58"/>
        <end position="89"/>
    </location>
</feature>
<evidence type="ECO:0000256" key="3">
    <source>
        <dbReference type="SAM" id="MobiDB-lite"/>
    </source>
</evidence>
<dbReference type="InterPro" id="IPR002885">
    <property type="entry name" value="PPR_rpt"/>
</dbReference>
<feature type="repeat" description="PPR" evidence="2">
    <location>
        <begin position="179"/>
        <end position="213"/>
    </location>
</feature>
<feature type="compositionally biased region" description="Basic and acidic residues" evidence="3">
    <location>
        <begin position="687"/>
        <end position="701"/>
    </location>
</feature>